<evidence type="ECO:0000313" key="3">
    <source>
        <dbReference type="Proteomes" id="UP000261931"/>
    </source>
</evidence>
<accession>A0A372EEE4</accession>
<name>A0A372EEE4_9BURK</name>
<organism evidence="2 3">
    <name type="scientific">Hydrogenophaga borbori</name>
    <dbReference type="NCBI Taxonomy" id="2294117"/>
    <lineage>
        <taxon>Bacteria</taxon>
        <taxon>Pseudomonadati</taxon>
        <taxon>Pseudomonadota</taxon>
        <taxon>Betaproteobacteria</taxon>
        <taxon>Burkholderiales</taxon>
        <taxon>Comamonadaceae</taxon>
        <taxon>Hydrogenophaga</taxon>
    </lineage>
</organism>
<evidence type="ECO:0000313" key="2">
    <source>
        <dbReference type="EMBL" id="RFP76215.1"/>
    </source>
</evidence>
<protein>
    <submittedName>
        <fullName evidence="2">Uncharacterized protein</fullName>
    </submittedName>
</protein>
<dbReference type="AlphaFoldDB" id="A0A372EEE4"/>
<gene>
    <name evidence="2" type="ORF">DY262_19995</name>
</gene>
<sequence>MPFKLSRQHKSHHPKQPSAQSLAKLNKFLQPQAPAARAPKTAKPGFKHSAKAFFKKHFHFNTTPRVRDAQQCVIRTVVTDLPRQDLPNRREYRDSLRALAQPQPVVFTTADSLPQGYTPQAYAAALAEPFVSESAAVPPEPASTQELQDKLKACMQAICHDMLAKGEDRRVCTLGDRTVTARIEMPQRNNPDKRLMFGILDSQAIDSRGKAGVNAVLFDGTLHLNGRDVAQHPHPRLALLDASDAARLLQLA</sequence>
<proteinExistence type="predicted"/>
<evidence type="ECO:0000256" key="1">
    <source>
        <dbReference type="SAM" id="MobiDB-lite"/>
    </source>
</evidence>
<dbReference type="RefSeq" id="WP_116960833.1">
    <property type="nucleotide sequence ID" value="NZ_QVLS01000015.1"/>
</dbReference>
<dbReference type="EMBL" id="QVLS01000015">
    <property type="protein sequence ID" value="RFP76215.1"/>
    <property type="molecule type" value="Genomic_DNA"/>
</dbReference>
<feature type="compositionally biased region" description="Basic residues" evidence="1">
    <location>
        <begin position="1"/>
        <end position="15"/>
    </location>
</feature>
<reference evidence="2 3" key="1">
    <citation type="submission" date="2018-08" db="EMBL/GenBank/DDBJ databases">
        <title>Hydrogenophaga sp. LA-38 isolated from sludge.</title>
        <authorList>
            <person name="Im W.-T."/>
        </authorList>
    </citation>
    <scope>NUCLEOTIDE SEQUENCE [LARGE SCALE GENOMIC DNA]</scope>
    <source>
        <strain evidence="2 3">LA-38</strain>
    </source>
</reference>
<keyword evidence="3" id="KW-1185">Reference proteome</keyword>
<dbReference type="Proteomes" id="UP000261931">
    <property type="component" value="Unassembled WGS sequence"/>
</dbReference>
<feature type="region of interest" description="Disordered" evidence="1">
    <location>
        <begin position="1"/>
        <end position="20"/>
    </location>
</feature>
<comment type="caution">
    <text evidence="2">The sequence shown here is derived from an EMBL/GenBank/DDBJ whole genome shotgun (WGS) entry which is preliminary data.</text>
</comment>